<accession>A0A4V3JQ86</accession>
<sequence length="90" mass="10507">MVKNQLIVKWVCIFFLFFMVIKCQRQFGNSADLCAFAILEGEGLNSEDLKKLNVGLISREEYDRIIRVRNESTIGICILSFIKREKNQNF</sequence>
<proteinExistence type="predicted"/>
<keyword evidence="1" id="KW-1133">Transmembrane helix</keyword>
<evidence type="ECO:0000313" key="3">
    <source>
        <dbReference type="Proteomes" id="UP000297609"/>
    </source>
</evidence>
<dbReference type="AlphaFoldDB" id="A0A4V3JQ86"/>
<dbReference type="Proteomes" id="UP000297609">
    <property type="component" value="Unassembled WGS sequence"/>
</dbReference>
<evidence type="ECO:0000313" key="2">
    <source>
        <dbReference type="EMBL" id="TGL54355.1"/>
    </source>
</evidence>
<keyword evidence="1" id="KW-0472">Membrane</keyword>
<dbReference type="EMBL" id="RQGG01000018">
    <property type="protein sequence ID" value="TGL54355.1"/>
    <property type="molecule type" value="Genomic_DNA"/>
</dbReference>
<reference evidence="2" key="1">
    <citation type="journal article" date="2019" name="PLoS Negl. Trop. Dis.">
        <title>Revisiting the worldwide diversity of Leptospira species in the environment.</title>
        <authorList>
            <person name="Vincent A.T."/>
            <person name="Schiettekatte O."/>
            <person name="Bourhy P."/>
            <person name="Veyrier F.J."/>
            <person name="Picardeau M."/>
        </authorList>
    </citation>
    <scope>NUCLEOTIDE SEQUENCE [LARGE SCALE GENOMIC DNA]</scope>
    <source>
        <strain evidence="2">201702454</strain>
    </source>
</reference>
<name>A0A4V3JQ86_9LEPT</name>
<protein>
    <submittedName>
        <fullName evidence="2">Uncharacterized protein</fullName>
    </submittedName>
</protein>
<dbReference type="RefSeq" id="WP_135618632.1">
    <property type="nucleotide sequence ID" value="NZ_RQGG01000018.1"/>
</dbReference>
<feature type="transmembrane region" description="Helical" evidence="1">
    <location>
        <begin position="6"/>
        <end position="23"/>
    </location>
</feature>
<evidence type="ECO:0000256" key="1">
    <source>
        <dbReference type="SAM" id="Phobius"/>
    </source>
</evidence>
<organism evidence="2 3">
    <name type="scientific">Leptospira kemamanensis</name>
    <dbReference type="NCBI Taxonomy" id="2484942"/>
    <lineage>
        <taxon>Bacteria</taxon>
        <taxon>Pseudomonadati</taxon>
        <taxon>Spirochaetota</taxon>
        <taxon>Spirochaetia</taxon>
        <taxon>Leptospirales</taxon>
        <taxon>Leptospiraceae</taxon>
        <taxon>Leptospira</taxon>
    </lineage>
</organism>
<keyword evidence="3" id="KW-1185">Reference proteome</keyword>
<keyword evidence="1" id="KW-0812">Transmembrane</keyword>
<comment type="caution">
    <text evidence="2">The sequence shown here is derived from an EMBL/GenBank/DDBJ whole genome shotgun (WGS) entry which is preliminary data.</text>
</comment>
<gene>
    <name evidence="2" type="ORF">EHQ59_06865</name>
</gene>